<sequence length="212" mass="24849">MHFKFFVIGVFFCQLLQVTFSIPFDELWQLQTQIEVDIFQMKSDLYKELNKLEYLIGHLNYKISDETETLQGLIGNKNFEAIYKHESIDYCKRKVEWDLIHLDRCNMRSCKAPPDYSQKLFVEAKIFVESIAKKRMMCLRQHYLGSDVTTCFECVITETNNKKTLIFGKLNKLKKDASRGSLLCLQNNFNNIIKQICLAGCHFEECANKILS</sequence>
<dbReference type="Proteomes" id="UP001152799">
    <property type="component" value="Chromosome 11"/>
</dbReference>
<keyword evidence="1" id="KW-0732">Signal</keyword>
<feature type="signal peptide" evidence="1">
    <location>
        <begin position="1"/>
        <end position="21"/>
    </location>
</feature>
<dbReference type="AlphaFoldDB" id="A0A9N9MGL0"/>
<name>A0A9N9MGL0_9CUCU</name>
<keyword evidence="3" id="KW-1185">Reference proteome</keyword>
<accession>A0A9N9MGL0</accession>
<evidence type="ECO:0000313" key="2">
    <source>
        <dbReference type="EMBL" id="CAG9761911.1"/>
    </source>
</evidence>
<proteinExistence type="predicted"/>
<reference evidence="2" key="1">
    <citation type="submission" date="2022-01" db="EMBL/GenBank/DDBJ databases">
        <authorList>
            <person name="King R."/>
        </authorList>
    </citation>
    <scope>NUCLEOTIDE SEQUENCE</scope>
</reference>
<evidence type="ECO:0000256" key="1">
    <source>
        <dbReference type="SAM" id="SignalP"/>
    </source>
</evidence>
<protein>
    <submittedName>
        <fullName evidence="2">Uncharacterized protein</fullName>
    </submittedName>
</protein>
<organism evidence="2 3">
    <name type="scientific">Ceutorhynchus assimilis</name>
    <name type="common">cabbage seed weevil</name>
    <dbReference type="NCBI Taxonomy" id="467358"/>
    <lineage>
        <taxon>Eukaryota</taxon>
        <taxon>Metazoa</taxon>
        <taxon>Ecdysozoa</taxon>
        <taxon>Arthropoda</taxon>
        <taxon>Hexapoda</taxon>
        <taxon>Insecta</taxon>
        <taxon>Pterygota</taxon>
        <taxon>Neoptera</taxon>
        <taxon>Endopterygota</taxon>
        <taxon>Coleoptera</taxon>
        <taxon>Polyphaga</taxon>
        <taxon>Cucujiformia</taxon>
        <taxon>Curculionidae</taxon>
        <taxon>Ceutorhynchinae</taxon>
        <taxon>Ceutorhynchus</taxon>
    </lineage>
</organism>
<evidence type="ECO:0000313" key="3">
    <source>
        <dbReference type="Proteomes" id="UP001152799"/>
    </source>
</evidence>
<feature type="chain" id="PRO_5040447459" evidence="1">
    <location>
        <begin position="22"/>
        <end position="212"/>
    </location>
</feature>
<gene>
    <name evidence="2" type="ORF">CEUTPL_LOCUS2602</name>
</gene>
<dbReference type="EMBL" id="OU892287">
    <property type="protein sequence ID" value="CAG9761911.1"/>
    <property type="molecule type" value="Genomic_DNA"/>
</dbReference>